<accession>A0A834F700</accession>
<evidence type="ECO:0000256" key="1">
    <source>
        <dbReference type="SAM" id="MobiDB-lite"/>
    </source>
</evidence>
<gene>
    <name evidence="2" type="ORF">FQA47_003982</name>
</gene>
<organism evidence="2 3">
    <name type="scientific">Oryzias melastigma</name>
    <name type="common">Marine medaka</name>
    <dbReference type="NCBI Taxonomy" id="30732"/>
    <lineage>
        <taxon>Eukaryota</taxon>
        <taxon>Metazoa</taxon>
        <taxon>Chordata</taxon>
        <taxon>Craniata</taxon>
        <taxon>Vertebrata</taxon>
        <taxon>Euteleostomi</taxon>
        <taxon>Actinopterygii</taxon>
        <taxon>Neopterygii</taxon>
        <taxon>Teleostei</taxon>
        <taxon>Neoteleostei</taxon>
        <taxon>Acanthomorphata</taxon>
        <taxon>Ovalentaria</taxon>
        <taxon>Atherinomorphae</taxon>
        <taxon>Beloniformes</taxon>
        <taxon>Adrianichthyidae</taxon>
        <taxon>Oryziinae</taxon>
        <taxon>Oryzias</taxon>
    </lineage>
</organism>
<proteinExistence type="predicted"/>
<dbReference type="AlphaFoldDB" id="A0A834F700"/>
<dbReference type="EMBL" id="WKFB01000437">
    <property type="protein sequence ID" value="KAF6723196.1"/>
    <property type="molecule type" value="Genomic_DNA"/>
</dbReference>
<evidence type="ECO:0000313" key="3">
    <source>
        <dbReference type="Proteomes" id="UP000646548"/>
    </source>
</evidence>
<comment type="caution">
    <text evidence="2">The sequence shown here is derived from an EMBL/GenBank/DDBJ whole genome shotgun (WGS) entry which is preliminary data.</text>
</comment>
<feature type="region of interest" description="Disordered" evidence="1">
    <location>
        <begin position="1"/>
        <end position="43"/>
    </location>
</feature>
<reference evidence="2" key="1">
    <citation type="journal article" name="BMC Genomics">
        <title>Long-read sequencing and de novo genome assembly of marine medaka (Oryzias melastigma).</title>
        <authorList>
            <person name="Liang P."/>
            <person name="Saqib H.S.A."/>
            <person name="Ni X."/>
            <person name="Shen Y."/>
        </authorList>
    </citation>
    <scope>NUCLEOTIDE SEQUENCE</scope>
    <source>
        <strain evidence="2">Bigg-433</strain>
    </source>
</reference>
<name>A0A834F700_ORYME</name>
<feature type="compositionally biased region" description="Basic and acidic residues" evidence="1">
    <location>
        <begin position="19"/>
        <end position="43"/>
    </location>
</feature>
<evidence type="ECO:0000313" key="2">
    <source>
        <dbReference type="EMBL" id="KAF6723196.1"/>
    </source>
</evidence>
<sequence>MKDDRRARQVQHSSLGASRIEERRYADRSQRMEAEPVPPERLEDSNLTDAAAGLGTECRKNTLMWEKILNQIRRGL</sequence>
<dbReference type="Proteomes" id="UP000646548">
    <property type="component" value="Unassembled WGS sequence"/>
</dbReference>
<protein>
    <submittedName>
        <fullName evidence="2">Uncharacterized protein</fullName>
    </submittedName>
</protein>